<evidence type="ECO:0000313" key="3">
    <source>
        <dbReference type="Proteomes" id="UP000530268"/>
    </source>
</evidence>
<organism evidence="2 3">
    <name type="scientific">Sulfitobacter undariae</name>
    <dbReference type="NCBI Taxonomy" id="1563671"/>
    <lineage>
        <taxon>Bacteria</taxon>
        <taxon>Pseudomonadati</taxon>
        <taxon>Pseudomonadota</taxon>
        <taxon>Alphaproteobacteria</taxon>
        <taxon>Rhodobacterales</taxon>
        <taxon>Roseobacteraceae</taxon>
        <taxon>Sulfitobacter</taxon>
    </lineage>
</organism>
<dbReference type="AlphaFoldDB" id="A0A7W6E5W9"/>
<evidence type="ECO:0000256" key="1">
    <source>
        <dbReference type="SAM" id="Phobius"/>
    </source>
</evidence>
<keyword evidence="1" id="KW-0812">Transmembrane</keyword>
<comment type="caution">
    <text evidence="2">The sequence shown here is derived from an EMBL/GenBank/DDBJ whole genome shotgun (WGS) entry which is preliminary data.</text>
</comment>
<dbReference type="Proteomes" id="UP000530268">
    <property type="component" value="Unassembled WGS sequence"/>
</dbReference>
<gene>
    <name evidence="2" type="ORF">GGR95_003003</name>
</gene>
<dbReference type="EMBL" id="JACIEI010000013">
    <property type="protein sequence ID" value="MBB3995348.1"/>
    <property type="molecule type" value="Genomic_DNA"/>
</dbReference>
<feature type="transmembrane region" description="Helical" evidence="1">
    <location>
        <begin position="27"/>
        <end position="45"/>
    </location>
</feature>
<sequence length="227" mass="23552">MSNSDGFIEEVTEELRRDQMMAKLKKYGWIGVLAVLLIVGGAAYSEYRQAQERAQAEELGDVLLTALDMTAADQRATALGAVDASTPQAAALVSLLAASAQASAGEVEAAIASLDAVSANADVAPMYREIAQFKALTLQADTLDVAARKQGFEALVSAGGALRMLAQEQLALIAVEEGDKSGAIAAYQAILSDALVTPDLQQRAMQVIVALGGEPDLTGAATDVRNG</sequence>
<accession>A0A7W6E5W9</accession>
<evidence type="ECO:0008006" key="4">
    <source>
        <dbReference type="Google" id="ProtNLM"/>
    </source>
</evidence>
<keyword evidence="3" id="KW-1185">Reference proteome</keyword>
<protein>
    <recommendedName>
        <fullName evidence="4">Tetratricopeptide repeat-like domain-containing protein</fullName>
    </recommendedName>
</protein>
<keyword evidence="1" id="KW-1133">Transmembrane helix</keyword>
<proteinExistence type="predicted"/>
<reference evidence="2 3" key="1">
    <citation type="submission" date="2020-08" db="EMBL/GenBank/DDBJ databases">
        <title>Genomic Encyclopedia of Type Strains, Phase IV (KMG-IV): sequencing the most valuable type-strain genomes for metagenomic binning, comparative biology and taxonomic classification.</title>
        <authorList>
            <person name="Goeker M."/>
        </authorList>
    </citation>
    <scope>NUCLEOTIDE SEQUENCE [LARGE SCALE GENOMIC DNA]</scope>
    <source>
        <strain evidence="2 3">DSM 102234</strain>
    </source>
</reference>
<dbReference type="RefSeq" id="WP_184567181.1">
    <property type="nucleotide sequence ID" value="NZ_JACIEI010000013.1"/>
</dbReference>
<evidence type="ECO:0000313" key="2">
    <source>
        <dbReference type="EMBL" id="MBB3995348.1"/>
    </source>
</evidence>
<name>A0A7W6E5W9_9RHOB</name>
<keyword evidence="1" id="KW-0472">Membrane</keyword>